<organism evidence="1 2">
    <name type="scientific">Geranomyces variabilis</name>
    <dbReference type="NCBI Taxonomy" id="109894"/>
    <lineage>
        <taxon>Eukaryota</taxon>
        <taxon>Fungi</taxon>
        <taxon>Fungi incertae sedis</taxon>
        <taxon>Chytridiomycota</taxon>
        <taxon>Chytridiomycota incertae sedis</taxon>
        <taxon>Chytridiomycetes</taxon>
        <taxon>Spizellomycetales</taxon>
        <taxon>Powellomycetaceae</taxon>
        <taxon>Geranomyces</taxon>
    </lineage>
</organism>
<evidence type="ECO:0000313" key="1">
    <source>
        <dbReference type="EMBL" id="KAJ3175748.1"/>
    </source>
</evidence>
<dbReference type="Proteomes" id="UP001212152">
    <property type="component" value="Unassembled WGS sequence"/>
</dbReference>
<name>A0AAD5XQX7_9FUNG</name>
<dbReference type="AlphaFoldDB" id="A0AAD5XQX7"/>
<keyword evidence="2" id="KW-1185">Reference proteome</keyword>
<reference evidence="1" key="1">
    <citation type="submission" date="2020-05" db="EMBL/GenBank/DDBJ databases">
        <title>Phylogenomic resolution of chytrid fungi.</title>
        <authorList>
            <person name="Stajich J.E."/>
            <person name="Amses K."/>
            <person name="Simmons R."/>
            <person name="Seto K."/>
            <person name="Myers J."/>
            <person name="Bonds A."/>
            <person name="Quandt C.A."/>
            <person name="Barry K."/>
            <person name="Liu P."/>
            <person name="Grigoriev I."/>
            <person name="Longcore J.E."/>
            <person name="James T.Y."/>
        </authorList>
    </citation>
    <scope>NUCLEOTIDE SEQUENCE</scope>
    <source>
        <strain evidence="1">JEL0379</strain>
    </source>
</reference>
<dbReference type="EMBL" id="JADGJQ010000048">
    <property type="protein sequence ID" value="KAJ3175748.1"/>
    <property type="molecule type" value="Genomic_DNA"/>
</dbReference>
<evidence type="ECO:0000313" key="2">
    <source>
        <dbReference type="Proteomes" id="UP001212152"/>
    </source>
</evidence>
<sequence>MTTSSLQPAVPFTILIRNGTSSDNQFIVQKSTSIDQLMVDANRRFGGAGRLLSGGTQLQTGRTIGHYPSIREGSEIQFIRGCIGGMAVFEETIGQGRRGRASVDPLGVVQRRFSIKTPYAPPNLLVPTLPSQASGDVKYDRNLKELPPLPKLGVDLVVEINVGFNRAFQKSREALLPSSVIRLIQGGQCVFEIDCDVRGVQYAVGVVLLADIEMTQRHAELYAWS</sequence>
<protein>
    <submittedName>
        <fullName evidence="1">Uncharacterized protein</fullName>
    </submittedName>
</protein>
<proteinExistence type="predicted"/>
<accession>A0AAD5XQX7</accession>
<gene>
    <name evidence="1" type="ORF">HDU87_005741</name>
</gene>
<comment type="caution">
    <text evidence="1">The sequence shown here is derived from an EMBL/GenBank/DDBJ whole genome shotgun (WGS) entry which is preliminary data.</text>
</comment>